<proteinExistence type="predicted"/>
<dbReference type="SUPFAM" id="SSF46894">
    <property type="entry name" value="C-terminal effector domain of the bipartite response regulators"/>
    <property type="match status" value="1"/>
</dbReference>
<keyword evidence="1" id="KW-0812">Transmembrane</keyword>
<dbReference type="InterPro" id="IPR036388">
    <property type="entry name" value="WH-like_DNA-bd_sf"/>
</dbReference>
<feature type="transmembrane region" description="Helical" evidence="1">
    <location>
        <begin position="59"/>
        <end position="76"/>
    </location>
</feature>
<gene>
    <name evidence="3" type="ORF">SAMN04488094_11365</name>
</gene>
<dbReference type="SMART" id="SM00421">
    <property type="entry name" value="HTH_LUXR"/>
    <property type="match status" value="1"/>
</dbReference>
<organism evidence="3 4">
    <name type="scientific">Tropicimonas isoalkanivorans</name>
    <dbReference type="NCBI Taxonomy" id="441112"/>
    <lineage>
        <taxon>Bacteria</taxon>
        <taxon>Pseudomonadati</taxon>
        <taxon>Pseudomonadota</taxon>
        <taxon>Alphaproteobacteria</taxon>
        <taxon>Rhodobacterales</taxon>
        <taxon>Roseobacteraceae</taxon>
        <taxon>Tropicimonas</taxon>
    </lineage>
</organism>
<evidence type="ECO:0000313" key="4">
    <source>
        <dbReference type="Proteomes" id="UP000198728"/>
    </source>
</evidence>
<accession>A0A1I1NWS0</accession>
<dbReference type="EMBL" id="FOLG01000013">
    <property type="protein sequence ID" value="SFD02114.1"/>
    <property type="molecule type" value="Genomic_DNA"/>
</dbReference>
<reference evidence="3 4" key="1">
    <citation type="submission" date="2016-10" db="EMBL/GenBank/DDBJ databases">
        <authorList>
            <person name="de Groot N.N."/>
        </authorList>
    </citation>
    <scope>NUCLEOTIDE SEQUENCE [LARGE SCALE GENOMIC DNA]</scope>
    <source>
        <strain evidence="3 4">DSM 19548</strain>
    </source>
</reference>
<feature type="domain" description="HTH luxR-type" evidence="2">
    <location>
        <begin position="107"/>
        <end position="164"/>
    </location>
</feature>
<evidence type="ECO:0000256" key="1">
    <source>
        <dbReference type="SAM" id="Phobius"/>
    </source>
</evidence>
<evidence type="ECO:0000313" key="3">
    <source>
        <dbReference type="EMBL" id="SFD02114.1"/>
    </source>
</evidence>
<dbReference type="GO" id="GO:0006355">
    <property type="term" value="P:regulation of DNA-templated transcription"/>
    <property type="evidence" value="ECO:0007669"/>
    <property type="project" value="InterPro"/>
</dbReference>
<dbReference type="InterPro" id="IPR016032">
    <property type="entry name" value="Sig_transdc_resp-reg_C-effctor"/>
</dbReference>
<dbReference type="Gene3D" id="1.10.10.10">
    <property type="entry name" value="Winged helix-like DNA-binding domain superfamily/Winged helix DNA-binding domain"/>
    <property type="match status" value="1"/>
</dbReference>
<sequence>MKVPHPLARHGERTPAERRRVVVLTCVVTVQVLACVFFVADVLTDFRRIGVNAHTNYEAVVALALLLGTGFGVHEIRRTLRRNREAERALSIASGAFSEVVEGRFTDWGLTAAESEVALFVLKGLQTSEIAALRGSAEGTVRAQLARIYAKSGSQNRAQFVSQFVEDLLAEPVVGTAQ</sequence>
<name>A0A1I1NWS0_9RHOB</name>
<keyword evidence="4" id="KW-1185">Reference proteome</keyword>
<protein>
    <submittedName>
        <fullName evidence="3">Regulatory protein, luxR family</fullName>
    </submittedName>
</protein>
<keyword evidence="1" id="KW-1133">Transmembrane helix</keyword>
<keyword evidence="1" id="KW-0472">Membrane</keyword>
<dbReference type="AlphaFoldDB" id="A0A1I1NWS0"/>
<feature type="transmembrane region" description="Helical" evidence="1">
    <location>
        <begin position="21"/>
        <end position="39"/>
    </location>
</feature>
<dbReference type="InterPro" id="IPR000792">
    <property type="entry name" value="Tscrpt_reg_LuxR_C"/>
</dbReference>
<dbReference type="OrthoDB" id="8277135at2"/>
<dbReference type="RefSeq" id="WP_093362142.1">
    <property type="nucleotide sequence ID" value="NZ_FOLG01000013.1"/>
</dbReference>
<dbReference type="STRING" id="441112.SAMN04488094_11365"/>
<evidence type="ECO:0000259" key="2">
    <source>
        <dbReference type="SMART" id="SM00421"/>
    </source>
</evidence>
<dbReference type="GO" id="GO:0003677">
    <property type="term" value="F:DNA binding"/>
    <property type="evidence" value="ECO:0007669"/>
    <property type="project" value="InterPro"/>
</dbReference>
<dbReference type="Proteomes" id="UP000198728">
    <property type="component" value="Unassembled WGS sequence"/>
</dbReference>